<reference evidence="2" key="1">
    <citation type="submission" date="2022-11" db="UniProtKB">
        <authorList>
            <consortium name="WormBaseParasite"/>
        </authorList>
    </citation>
    <scope>IDENTIFICATION</scope>
</reference>
<evidence type="ECO:0000313" key="1">
    <source>
        <dbReference type="Proteomes" id="UP000887565"/>
    </source>
</evidence>
<evidence type="ECO:0000313" key="2">
    <source>
        <dbReference type="WBParaSite" id="nRc.2.0.1.t11932-RA"/>
    </source>
</evidence>
<name>A0A915IDG7_ROMCU</name>
<dbReference type="WBParaSite" id="nRc.2.0.1.t11932-RA">
    <property type="protein sequence ID" value="nRc.2.0.1.t11932-RA"/>
    <property type="gene ID" value="nRc.2.0.1.g11932"/>
</dbReference>
<dbReference type="Proteomes" id="UP000887565">
    <property type="component" value="Unplaced"/>
</dbReference>
<keyword evidence="1" id="KW-1185">Reference proteome</keyword>
<proteinExistence type="predicted"/>
<accession>A0A915IDG7</accession>
<protein>
    <submittedName>
        <fullName evidence="2">Uncharacterized protein</fullName>
    </submittedName>
</protein>
<dbReference type="AlphaFoldDB" id="A0A915IDG7"/>
<sequence>QEIDIENIHFPTLCAGIGRYPSPNFTVSVLEKMTVFAASDMVNPGTCLPEDTFFLGSRLFPLHLWKKLEAKKAQKAISIP</sequence>
<organism evidence="1 2">
    <name type="scientific">Romanomermis culicivorax</name>
    <name type="common">Nematode worm</name>
    <dbReference type="NCBI Taxonomy" id="13658"/>
    <lineage>
        <taxon>Eukaryota</taxon>
        <taxon>Metazoa</taxon>
        <taxon>Ecdysozoa</taxon>
        <taxon>Nematoda</taxon>
        <taxon>Enoplea</taxon>
        <taxon>Dorylaimia</taxon>
        <taxon>Mermithida</taxon>
        <taxon>Mermithoidea</taxon>
        <taxon>Mermithidae</taxon>
        <taxon>Romanomermis</taxon>
    </lineage>
</organism>